<reference evidence="2 3" key="1">
    <citation type="submission" date="2023-08" db="EMBL/GenBank/DDBJ databases">
        <title>Black Yeasts Isolated from many extreme environments.</title>
        <authorList>
            <person name="Coleine C."/>
            <person name="Stajich J.E."/>
            <person name="Selbmann L."/>
        </authorList>
    </citation>
    <scope>NUCLEOTIDE SEQUENCE [LARGE SCALE GENOMIC DNA]</scope>
    <source>
        <strain evidence="2 3">CCFEE 536</strain>
    </source>
</reference>
<dbReference type="InterPro" id="IPR042532">
    <property type="entry name" value="EXOC3/Sec6_C"/>
</dbReference>
<protein>
    <submittedName>
        <fullName evidence="2">SNARE-binding exocyst subunit S6</fullName>
    </submittedName>
</protein>
<dbReference type="Proteomes" id="UP001357485">
    <property type="component" value="Unassembled WGS sequence"/>
</dbReference>
<dbReference type="InterPro" id="IPR010326">
    <property type="entry name" value="EXOC3/Sec6"/>
</dbReference>
<dbReference type="Gene3D" id="1.10.357.70">
    <property type="entry name" value="Exocyst complex component Sec6, C-terminal domain"/>
    <property type="match status" value="1"/>
</dbReference>
<evidence type="ECO:0000313" key="2">
    <source>
        <dbReference type="EMBL" id="KAK5108309.1"/>
    </source>
</evidence>
<evidence type="ECO:0000256" key="1">
    <source>
        <dbReference type="ARBA" id="ARBA00009447"/>
    </source>
</evidence>
<sequence>TAGKFKRSDPFVEKIKDDVLTVFGFFERFENSFPEIKAKWRVVEGFVSLLEADKAAVPAVFERFRADYWDVQMAWVEAVVRARDDFDRGMLSAVKAKASEVYVERGVETIMSKVK</sequence>
<feature type="non-terminal residue" evidence="2">
    <location>
        <position position="1"/>
    </location>
</feature>
<organism evidence="2 3">
    <name type="scientific">Cryomyces antarcticus</name>
    <dbReference type="NCBI Taxonomy" id="329879"/>
    <lineage>
        <taxon>Eukaryota</taxon>
        <taxon>Fungi</taxon>
        <taxon>Dikarya</taxon>
        <taxon>Ascomycota</taxon>
        <taxon>Pezizomycotina</taxon>
        <taxon>Dothideomycetes</taxon>
        <taxon>Dothideomycetes incertae sedis</taxon>
        <taxon>Cryomyces</taxon>
    </lineage>
</organism>
<comment type="caution">
    <text evidence="2">The sequence shown here is derived from an EMBL/GenBank/DDBJ whole genome shotgun (WGS) entry which is preliminary data.</text>
</comment>
<keyword evidence="3" id="KW-1185">Reference proteome</keyword>
<name>A0ABR0KQL4_9PEZI</name>
<proteinExistence type="inferred from homology"/>
<dbReference type="Pfam" id="PF06046">
    <property type="entry name" value="Sec6"/>
    <property type="match status" value="1"/>
</dbReference>
<accession>A0ABR0KQL4</accession>
<evidence type="ECO:0000313" key="3">
    <source>
        <dbReference type="Proteomes" id="UP001357485"/>
    </source>
</evidence>
<gene>
    <name evidence="2" type="primary">SEC6_1</name>
    <name evidence="2" type="ORF">LTR16_006083</name>
</gene>
<dbReference type="EMBL" id="JAVRRA010025700">
    <property type="protein sequence ID" value="KAK5108309.1"/>
    <property type="molecule type" value="Genomic_DNA"/>
</dbReference>
<comment type="similarity">
    <text evidence="1">Belongs to the SEC6 family.</text>
</comment>